<name>A0AC60PD17_IXOPE</name>
<accession>A0AC60PD17</accession>
<proteinExistence type="predicted"/>
<reference evidence="1 2" key="1">
    <citation type="journal article" date="2020" name="Cell">
        <title>Large-Scale Comparative Analyses of Tick Genomes Elucidate Their Genetic Diversity and Vector Capacities.</title>
        <authorList>
            <consortium name="Tick Genome and Microbiome Consortium (TIGMIC)"/>
            <person name="Jia N."/>
            <person name="Wang J."/>
            <person name="Shi W."/>
            <person name="Du L."/>
            <person name="Sun Y."/>
            <person name="Zhan W."/>
            <person name="Jiang J.F."/>
            <person name="Wang Q."/>
            <person name="Zhang B."/>
            <person name="Ji P."/>
            <person name="Bell-Sakyi L."/>
            <person name="Cui X.M."/>
            <person name="Yuan T.T."/>
            <person name="Jiang B.G."/>
            <person name="Yang W.F."/>
            <person name="Lam T.T."/>
            <person name="Chang Q.C."/>
            <person name="Ding S.J."/>
            <person name="Wang X.J."/>
            <person name="Zhu J.G."/>
            <person name="Ruan X.D."/>
            <person name="Zhao L."/>
            <person name="Wei J.T."/>
            <person name="Ye R.Z."/>
            <person name="Que T.C."/>
            <person name="Du C.H."/>
            <person name="Zhou Y.H."/>
            <person name="Cheng J.X."/>
            <person name="Dai P.F."/>
            <person name="Guo W.B."/>
            <person name="Han X.H."/>
            <person name="Huang E.J."/>
            <person name="Li L.F."/>
            <person name="Wei W."/>
            <person name="Gao Y.C."/>
            <person name="Liu J.Z."/>
            <person name="Shao H.Z."/>
            <person name="Wang X."/>
            <person name="Wang C.C."/>
            <person name="Yang T.C."/>
            <person name="Huo Q.B."/>
            <person name="Li W."/>
            <person name="Chen H.Y."/>
            <person name="Chen S.E."/>
            <person name="Zhou L.G."/>
            <person name="Ni X.B."/>
            <person name="Tian J.H."/>
            <person name="Sheng Y."/>
            <person name="Liu T."/>
            <person name="Pan Y.S."/>
            <person name="Xia L.Y."/>
            <person name="Li J."/>
            <person name="Zhao F."/>
            <person name="Cao W.C."/>
        </authorList>
    </citation>
    <scope>NUCLEOTIDE SEQUENCE [LARGE SCALE GENOMIC DNA]</scope>
    <source>
        <strain evidence="1">Iper-2018</strain>
    </source>
</reference>
<dbReference type="EMBL" id="JABSTQ010010816">
    <property type="protein sequence ID" value="KAG0417690.1"/>
    <property type="molecule type" value="Genomic_DNA"/>
</dbReference>
<protein>
    <submittedName>
        <fullName evidence="1">Uncharacterized protein</fullName>
    </submittedName>
</protein>
<evidence type="ECO:0000313" key="1">
    <source>
        <dbReference type="EMBL" id="KAG0417690.1"/>
    </source>
</evidence>
<evidence type="ECO:0000313" key="2">
    <source>
        <dbReference type="Proteomes" id="UP000805193"/>
    </source>
</evidence>
<dbReference type="Proteomes" id="UP000805193">
    <property type="component" value="Unassembled WGS sequence"/>
</dbReference>
<keyword evidence="2" id="KW-1185">Reference proteome</keyword>
<organism evidence="1 2">
    <name type="scientific">Ixodes persulcatus</name>
    <name type="common">Taiga tick</name>
    <dbReference type="NCBI Taxonomy" id="34615"/>
    <lineage>
        <taxon>Eukaryota</taxon>
        <taxon>Metazoa</taxon>
        <taxon>Ecdysozoa</taxon>
        <taxon>Arthropoda</taxon>
        <taxon>Chelicerata</taxon>
        <taxon>Arachnida</taxon>
        <taxon>Acari</taxon>
        <taxon>Parasitiformes</taxon>
        <taxon>Ixodida</taxon>
        <taxon>Ixodoidea</taxon>
        <taxon>Ixodidae</taxon>
        <taxon>Ixodinae</taxon>
        <taxon>Ixodes</taxon>
    </lineage>
</organism>
<gene>
    <name evidence="1" type="ORF">HPB47_005413</name>
</gene>
<comment type="caution">
    <text evidence="1">The sequence shown here is derived from an EMBL/GenBank/DDBJ whole genome shotgun (WGS) entry which is preliminary data.</text>
</comment>
<sequence>MTLAVTNLSGPILTAGSMHTSNSAEAEETAIALALTLSTTKVTVSDSQMAIRQYMRGHISDKALKIATWSSPDRPPIPHPVASSPCVTPRTRKCSQCGRALTHRASTPREHSTFASWSNGNLYTFKGVVDTLVVSMIRMTRLAGTVARSPRSTIYSGVPELVLYSKNKDFIKQVRKPGAWEYFLLDPDPKTQKIIVQLASDAAGNIASRLSTKGFASSEYLPKRGTLDAIKALPDIVSAVRGRVEIYLDGGVRQGTDVVKALALGAKAVFIGRPALWGLAYNARLIKGESASATECNVQPPLQCVFERMSEGGA</sequence>